<organism evidence="13 14">
    <name type="scientific">Paraglaciecola polaris LMG 21857</name>
    <dbReference type="NCBI Taxonomy" id="1129793"/>
    <lineage>
        <taxon>Bacteria</taxon>
        <taxon>Pseudomonadati</taxon>
        <taxon>Pseudomonadota</taxon>
        <taxon>Gammaproteobacteria</taxon>
        <taxon>Alteromonadales</taxon>
        <taxon>Alteromonadaceae</taxon>
        <taxon>Paraglaciecola</taxon>
    </lineage>
</organism>
<evidence type="ECO:0000256" key="5">
    <source>
        <dbReference type="ARBA" id="ARBA00022655"/>
    </source>
</evidence>
<dbReference type="InterPro" id="IPR013332">
    <property type="entry name" value="KPR_N"/>
</dbReference>
<dbReference type="UniPathway" id="UPA00028">
    <property type="reaction ID" value="UER00004"/>
</dbReference>
<evidence type="ECO:0000259" key="11">
    <source>
        <dbReference type="Pfam" id="PF02558"/>
    </source>
</evidence>
<evidence type="ECO:0000313" key="13">
    <source>
        <dbReference type="EMBL" id="GAC33676.1"/>
    </source>
</evidence>
<dbReference type="Gene3D" id="1.10.1040.10">
    <property type="entry name" value="N-(1-d-carboxylethyl)-l-norvaline Dehydrogenase, domain 2"/>
    <property type="match status" value="1"/>
</dbReference>
<comment type="catalytic activity">
    <reaction evidence="9 10">
        <text>(R)-pantoate + NADP(+) = 2-dehydropantoate + NADPH + H(+)</text>
        <dbReference type="Rhea" id="RHEA:16233"/>
        <dbReference type="ChEBI" id="CHEBI:11561"/>
        <dbReference type="ChEBI" id="CHEBI:15378"/>
        <dbReference type="ChEBI" id="CHEBI:15980"/>
        <dbReference type="ChEBI" id="CHEBI:57783"/>
        <dbReference type="ChEBI" id="CHEBI:58349"/>
        <dbReference type="EC" id="1.1.1.169"/>
    </reaction>
</comment>
<dbReference type="Proteomes" id="UP000006322">
    <property type="component" value="Unassembled WGS sequence"/>
</dbReference>
<dbReference type="InterPro" id="IPR013752">
    <property type="entry name" value="KPA_reductase"/>
</dbReference>
<dbReference type="NCBIfam" id="TIGR00745">
    <property type="entry name" value="apbA_panE"/>
    <property type="match status" value="1"/>
</dbReference>
<dbReference type="OrthoDB" id="6530772at2"/>
<accession>K6ZC43</accession>
<dbReference type="EMBL" id="BAER01000070">
    <property type="protein sequence ID" value="GAC33676.1"/>
    <property type="molecule type" value="Genomic_DNA"/>
</dbReference>
<dbReference type="Pfam" id="PF08546">
    <property type="entry name" value="ApbA_C"/>
    <property type="match status" value="1"/>
</dbReference>
<evidence type="ECO:0000256" key="8">
    <source>
        <dbReference type="ARBA" id="ARBA00032024"/>
    </source>
</evidence>
<feature type="domain" description="Ketopantoate reductase N-terminal" evidence="11">
    <location>
        <begin position="4"/>
        <end position="145"/>
    </location>
</feature>
<keyword evidence="14" id="KW-1185">Reference proteome</keyword>
<sequence length="297" mass="32876">MKLAIVGNGAIGNLVVLKSYLQHQDFAVISRTKQTFTLAATDIHQQKHNIPISLIDYRPLHDVNIIILPVKAYQIVTAVTELKPHMNNDQTLVLLHNGMGVIEAVKALLPQNPIIAATTSHAAYKPNMHSLVETGLGACHLGYVANENEITAHQCNALLTALLAPCTWHTNIEQALWDKLAVNAVINPLTAIHKIKNGQLALGQYQSIITDICRETANVINASGFNADDRVLVHNVMQIVNATSENYSSMYQDINHQRPSEIAFINGYICQEAKKQALKVPVNQDLFKRIRALEEYN</sequence>
<comment type="pathway">
    <text evidence="1 10">Cofactor biosynthesis; (R)-pantothenate biosynthesis; (R)-pantoate from 3-methyl-2-oxobutanoate: step 2/2.</text>
</comment>
<dbReference type="RefSeq" id="WP_007105452.1">
    <property type="nucleotide sequence ID" value="NZ_BAER01000070.1"/>
</dbReference>
<evidence type="ECO:0000256" key="9">
    <source>
        <dbReference type="ARBA" id="ARBA00048793"/>
    </source>
</evidence>
<dbReference type="PANTHER" id="PTHR43765:SF2">
    <property type="entry name" value="2-DEHYDROPANTOATE 2-REDUCTASE"/>
    <property type="match status" value="1"/>
</dbReference>
<protein>
    <recommendedName>
        <fullName evidence="4 10">2-dehydropantoate 2-reductase</fullName>
        <ecNumber evidence="3 10">1.1.1.169</ecNumber>
    </recommendedName>
    <alternativeName>
        <fullName evidence="8 10">Ketopantoate reductase</fullName>
    </alternativeName>
</protein>
<proteinExistence type="inferred from homology"/>
<dbReference type="GO" id="GO:0005737">
    <property type="term" value="C:cytoplasm"/>
    <property type="evidence" value="ECO:0007669"/>
    <property type="project" value="TreeGrafter"/>
</dbReference>
<dbReference type="SUPFAM" id="SSF51735">
    <property type="entry name" value="NAD(P)-binding Rossmann-fold domains"/>
    <property type="match status" value="1"/>
</dbReference>
<evidence type="ECO:0000256" key="1">
    <source>
        <dbReference type="ARBA" id="ARBA00004994"/>
    </source>
</evidence>
<evidence type="ECO:0000313" key="14">
    <source>
        <dbReference type="Proteomes" id="UP000006322"/>
    </source>
</evidence>
<dbReference type="GO" id="GO:0008677">
    <property type="term" value="F:2-dehydropantoate 2-reductase activity"/>
    <property type="evidence" value="ECO:0007669"/>
    <property type="project" value="UniProtKB-EC"/>
</dbReference>
<dbReference type="GO" id="GO:0015940">
    <property type="term" value="P:pantothenate biosynthetic process"/>
    <property type="evidence" value="ECO:0007669"/>
    <property type="project" value="UniProtKB-UniPathway"/>
</dbReference>
<feature type="domain" description="Ketopantoate reductase C-terminal" evidence="12">
    <location>
        <begin position="171"/>
        <end position="294"/>
    </location>
</feature>
<dbReference type="InterPro" id="IPR008927">
    <property type="entry name" value="6-PGluconate_DH-like_C_sf"/>
</dbReference>
<dbReference type="SUPFAM" id="SSF48179">
    <property type="entry name" value="6-phosphogluconate dehydrogenase C-terminal domain-like"/>
    <property type="match status" value="1"/>
</dbReference>
<reference evidence="14" key="1">
    <citation type="journal article" date="2014" name="Environ. Microbiol.">
        <title>Comparative genomics of the marine bacterial genus Glaciecola reveals the high degree of genomic diversity and genomic characteristic for cold adaptation.</title>
        <authorList>
            <person name="Qin Q.L."/>
            <person name="Xie B.B."/>
            <person name="Yu Y."/>
            <person name="Shu Y.L."/>
            <person name="Rong J.C."/>
            <person name="Zhang Y.J."/>
            <person name="Zhao D.L."/>
            <person name="Chen X.L."/>
            <person name="Zhang X.Y."/>
            <person name="Chen B."/>
            <person name="Zhou B.C."/>
            <person name="Zhang Y.Z."/>
        </authorList>
    </citation>
    <scope>NUCLEOTIDE SEQUENCE [LARGE SCALE GENOMIC DNA]</scope>
    <source>
        <strain evidence="14">LMG 21857</strain>
    </source>
</reference>
<comment type="function">
    <text evidence="10">Catalyzes the NADPH-dependent reduction of ketopantoate into pantoic acid.</text>
</comment>
<keyword evidence="7 10" id="KW-0560">Oxidoreductase</keyword>
<evidence type="ECO:0000256" key="3">
    <source>
        <dbReference type="ARBA" id="ARBA00013014"/>
    </source>
</evidence>
<keyword evidence="6 10" id="KW-0521">NADP</keyword>
<dbReference type="InterPro" id="IPR003710">
    <property type="entry name" value="ApbA"/>
</dbReference>
<dbReference type="InterPro" id="IPR013328">
    <property type="entry name" value="6PGD_dom2"/>
</dbReference>
<evidence type="ECO:0000256" key="6">
    <source>
        <dbReference type="ARBA" id="ARBA00022857"/>
    </source>
</evidence>
<evidence type="ECO:0000256" key="7">
    <source>
        <dbReference type="ARBA" id="ARBA00023002"/>
    </source>
</evidence>
<evidence type="ECO:0000256" key="10">
    <source>
        <dbReference type="RuleBase" id="RU362068"/>
    </source>
</evidence>
<comment type="similarity">
    <text evidence="2 10">Belongs to the ketopantoate reductase family.</text>
</comment>
<evidence type="ECO:0000256" key="4">
    <source>
        <dbReference type="ARBA" id="ARBA00019465"/>
    </source>
</evidence>
<dbReference type="EC" id="1.1.1.169" evidence="3 10"/>
<dbReference type="Gene3D" id="3.40.50.720">
    <property type="entry name" value="NAD(P)-binding Rossmann-like Domain"/>
    <property type="match status" value="1"/>
</dbReference>
<evidence type="ECO:0000259" key="12">
    <source>
        <dbReference type="Pfam" id="PF08546"/>
    </source>
</evidence>
<keyword evidence="5 10" id="KW-0566">Pantothenate biosynthesis</keyword>
<dbReference type="STRING" id="1129793.GPLA_2782"/>
<dbReference type="InterPro" id="IPR050838">
    <property type="entry name" value="Ketopantoate_reductase"/>
</dbReference>
<name>K6ZC43_9ALTE</name>
<dbReference type="AlphaFoldDB" id="K6ZC43"/>
<comment type="caution">
    <text evidence="13">The sequence shown here is derived from an EMBL/GenBank/DDBJ whole genome shotgun (WGS) entry which is preliminary data.</text>
</comment>
<dbReference type="InterPro" id="IPR036291">
    <property type="entry name" value="NAD(P)-bd_dom_sf"/>
</dbReference>
<evidence type="ECO:0000256" key="2">
    <source>
        <dbReference type="ARBA" id="ARBA00007870"/>
    </source>
</evidence>
<dbReference type="GO" id="GO:0050661">
    <property type="term" value="F:NADP binding"/>
    <property type="evidence" value="ECO:0007669"/>
    <property type="project" value="TreeGrafter"/>
</dbReference>
<dbReference type="Pfam" id="PF02558">
    <property type="entry name" value="ApbA"/>
    <property type="match status" value="1"/>
</dbReference>
<gene>
    <name evidence="13" type="primary">panE</name>
    <name evidence="13" type="ORF">GPLA_2782</name>
</gene>
<dbReference type="PANTHER" id="PTHR43765">
    <property type="entry name" value="2-DEHYDROPANTOATE 2-REDUCTASE-RELATED"/>
    <property type="match status" value="1"/>
</dbReference>